<feature type="transmembrane region" description="Helical" evidence="1">
    <location>
        <begin position="269"/>
        <end position="287"/>
    </location>
</feature>
<keyword evidence="1" id="KW-0472">Membrane</keyword>
<reference evidence="3" key="1">
    <citation type="journal article" date="2023" name="Commun. Biol.">
        <title>Genome analysis of Parmales, the sister group of diatoms, reveals the evolutionary specialization of diatoms from phago-mixotrophs to photoautotrophs.</title>
        <authorList>
            <person name="Ban H."/>
            <person name="Sato S."/>
            <person name="Yoshikawa S."/>
            <person name="Yamada K."/>
            <person name="Nakamura Y."/>
            <person name="Ichinomiya M."/>
            <person name="Sato N."/>
            <person name="Blanc-Mathieu R."/>
            <person name="Endo H."/>
            <person name="Kuwata A."/>
            <person name="Ogata H."/>
        </authorList>
    </citation>
    <scope>NUCLEOTIDE SEQUENCE [LARGE SCALE GENOMIC DNA]</scope>
</reference>
<evidence type="ECO:0000256" key="1">
    <source>
        <dbReference type="SAM" id="Phobius"/>
    </source>
</evidence>
<dbReference type="AlphaFoldDB" id="A0A9W7A8Q3"/>
<organism evidence="2 3">
    <name type="scientific">Triparma laevis f. inornata</name>
    <dbReference type="NCBI Taxonomy" id="1714386"/>
    <lineage>
        <taxon>Eukaryota</taxon>
        <taxon>Sar</taxon>
        <taxon>Stramenopiles</taxon>
        <taxon>Ochrophyta</taxon>
        <taxon>Bolidophyceae</taxon>
        <taxon>Parmales</taxon>
        <taxon>Triparmaceae</taxon>
        <taxon>Triparma</taxon>
    </lineage>
</organism>
<dbReference type="PANTHER" id="PTHR21174">
    <property type="match status" value="1"/>
</dbReference>
<dbReference type="InterPro" id="IPR009218">
    <property type="entry name" value="HD_phosphohydro"/>
</dbReference>
<accession>A0A9W7A8Q3</accession>
<proteinExistence type="predicted"/>
<evidence type="ECO:0000313" key="3">
    <source>
        <dbReference type="Proteomes" id="UP001162640"/>
    </source>
</evidence>
<evidence type="ECO:0000313" key="2">
    <source>
        <dbReference type="EMBL" id="GMH67604.1"/>
    </source>
</evidence>
<comment type="caution">
    <text evidence="2">The sequence shown here is derived from an EMBL/GenBank/DDBJ whole genome shotgun (WGS) entry which is preliminary data.</text>
</comment>
<gene>
    <name evidence="2" type="ORF">TL16_g04722</name>
</gene>
<dbReference type="EMBL" id="BLQM01000132">
    <property type="protein sequence ID" value="GMH67604.1"/>
    <property type="molecule type" value="Genomic_DNA"/>
</dbReference>
<name>A0A9W7A8Q3_9STRA</name>
<dbReference type="PANTHER" id="PTHR21174:SF0">
    <property type="entry name" value="HD PHOSPHOHYDROLASE FAMILY PROTEIN-RELATED"/>
    <property type="match status" value="1"/>
</dbReference>
<keyword evidence="1" id="KW-0812">Transmembrane</keyword>
<sequence length="290" mass="33097">MNHDWNENADYSHALGVTLLKFVRGLWNHYFQQLFGPYSYITWVISNQTRHKTLNLHFEPQRHYHTLVHIYELLDKLSLTTPSTTSSKTKAELFFIAVFHDCVYDPTLSKGQNETQSNDHFKIFTSLLSANSTLPPSTAASIATIEETILCTISHKTESSNPTVRRFLNADINVLAKPLRCYRAYAHLIRLEYIHVSRADYLKGRVAVLKSFLSRPELFFKVDGEEGEINKKEKQARENIEWEIQLLKTKGVIPGEENKGGNGIVNDRSLTILTLVVLCVAVGYALSRKN</sequence>
<protein>
    <submittedName>
        <fullName evidence="2">Uncharacterized protein</fullName>
    </submittedName>
</protein>
<keyword evidence="1" id="KW-1133">Transmembrane helix</keyword>
<dbReference type="Proteomes" id="UP001162640">
    <property type="component" value="Unassembled WGS sequence"/>
</dbReference>